<evidence type="ECO:0000313" key="3">
    <source>
        <dbReference type="Proteomes" id="UP001164743"/>
    </source>
</evidence>
<dbReference type="PROSITE" id="PS50011">
    <property type="entry name" value="PROTEIN_KINASE_DOM"/>
    <property type="match status" value="1"/>
</dbReference>
<dbReference type="GeneID" id="77801632"/>
<dbReference type="InterPro" id="IPR011009">
    <property type="entry name" value="Kinase-like_dom_sf"/>
</dbReference>
<evidence type="ECO:0000259" key="1">
    <source>
        <dbReference type="PROSITE" id="PS50011"/>
    </source>
</evidence>
<accession>A0ABY7CYD1</accession>
<feature type="domain" description="Protein kinase" evidence="1">
    <location>
        <begin position="1"/>
        <end position="241"/>
    </location>
</feature>
<dbReference type="Proteomes" id="UP001164743">
    <property type="component" value="Chromosome 10A"/>
</dbReference>
<dbReference type="InterPro" id="IPR000719">
    <property type="entry name" value="Prot_kinase_dom"/>
</dbReference>
<sequence>MLILAWWNTHPSPPQQPPRHHAPALYPHPLATTSSDTWFLLVPGLISSTSSHTQIIHHIQAHPAAAARLRIDSWDQHPCTHFPPQPQILVASGLKNSVFASQPVKEADGDDELSIHTEKEPSCLLNMFQTSAGSVVYKPPEQLLSEIPLASPFLEIWVLGCVLYGLLQGHLPFEDNFEPRLRLKIMNSQFEFPGALVVTPADKSWREAEKKKVVAKLVQGCLAVDRDSLWVVLEIGCSPWLDRAPPPHPRQTGSMIFLSILCKQKV</sequence>
<proteinExistence type="predicted"/>
<gene>
    <name evidence="2" type="ORF">PtA15_10A550</name>
</gene>
<dbReference type="Pfam" id="PF00069">
    <property type="entry name" value="Pkinase"/>
    <property type="match status" value="1"/>
</dbReference>
<reference evidence="2" key="1">
    <citation type="submission" date="2022-10" db="EMBL/GenBank/DDBJ databases">
        <title>Puccinia triticina Genome sequencing and assembly.</title>
        <authorList>
            <person name="Li C."/>
        </authorList>
    </citation>
    <scope>NUCLEOTIDE SEQUENCE</scope>
    <source>
        <strain evidence="2">Pt15</strain>
    </source>
</reference>
<dbReference type="Gene3D" id="1.10.510.10">
    <property type="entry name" value="Transferase(Phosphotransferase) domain 1"/>
    <property type="match status" value="1"/>
</dbReference>
<dbReference type="EMBL" id="CP110430">
    <property type="protein sequence ID" value="WAQ89126.1"/>
    <property type="molecule type" value="Genomic_DNA"/>
</dbReference>
<keyword evidence="3" id="KW-1185">Reference proteome</keyword>
<protein>
    <recommendedName>
        <fullName evidence="1">Protein kinase domain-containing protein</fullName>
    </recommendedName>
</protein>
<organism evidence="2 3">
    <name type="scientific">Puccinia triticina</name>
    <dbReference type="NCBI Taxonomy" id="208348"/>
    <lineage>
        <taxon>Eukaryota</taxon>
        <taxon>Fungi</taxon>
        <taxon>Dikarya</taxon>
        <taxon>Basidiomycota</taxon>
        <taxon>Pucciniomycotina</taxon>
        <taxon>Pucciniomycetes</taxon>
        <taxon>Pucciniales</taxon>
        <taxon>Pucciniaceae</taxon>
        <taxon>Puccinia</taxon>
    </lineage>
</organism>
<evidence type="ECO:0000313" key="2">
    <source>
        <dbReference type="EMBL" id="WAQ89126.1"/>
    </source>
</evidence>
<dbReference type="SUPFAM" id="SSF56112">
    <property type="entry name" value="Protein kinase-like (PK-like)"/>
    <property type="match status" value="1"/>
</dbReference>
<name>A0ABY7CYD1_9BASI</name>
<dbReference type="RefSeq" id="XP_053024681.1">
    <property type="nucleotide sequence ID" value="XM_053160737.1"/>
</dbReference>